<evidence type="ECO:0000256" key="1">
    <source>
        <dbReference type="ARBA" id="ARBA00022679"/>
    </source>
</evidence>
<dbReference type="InterPro" id="IPR036875">
    <property type="entry name" value="Znf_CCHC_sf"/>
</dbReference>
<dbReference type="PROSITE" id="PS50994">
    <property type="entry name" value="INTEGRASE"/>
    <property type="match status" value="1"/>
</dbReference>
<dbReference type="InterPro" id="IPR043502">
    <property type="entry name" value="DNA/RNA_pol_sf"/>
</dbReference>
<gene>
    <name evidence="7" type="ORF">MAR_022433</name>
</gene>
<feature type="region of interest" description="Disordered" evidence="5">
    <location>
        <begin position="764"/>
        <end position="819"/>
    </location>
</feature>
<dbReference type="Pfam" id="PF00665">
    <property type="entry name" value="rve"/>
    <property type="match status" value="1"/>
</dbReference>
<dbReference type="InterPro" id="IPR001584">
    <property type="entry name" value="Integrase_cat-core"/>
</dbReference>
<keyword evidence="4" id="KW-0255">Endonuclease</keyword>
<dbReference type="SUPFAM" id="SSF56672">
    <property type="entry name" value="DNA/RNA polymerases"/>
    <property type="match status" value="1"/>
</dbReference>
<keyword evidence="1" id="KW-0808">Transferase</keyword>
<evidence type="ECO:0000256" key="4">
    <source>
        <dbReference type="ARBA" id="ARBA00022759"/>
    </source>
</evidence>
<dbReference type="InterPro" id="IPR043128">
    <property type="entry name" value="Rev_trsase/Diguanyl_cyclase"/>
</dbReference>
<dbReference type="SUPFAM" id="SSF53098">
    <property type="entry name" value="Ribonuclease H-like"/>
    <property type="match status" value="1"/>
</dbReference>
<keyword evidence="8" id="KW-1185">Reference proteome</keyword>
<dbReference type="Proteomes" id="UP001164746">
    <property type="component" value="Chromosome 3"/>
</dbReference>
<feature type="compositionally biased region" description="Polar residues" evidence="5">
    <location>
        <begin position="850"/>
        <end position="861"/>
    </location>
</feature>
<dbReference type="InterPro" id="IPR041588">
    <property type="entry name" value="Integrase_H2C2"/>
</dbReference>
<evidence type="ECO:0000313" key="7">
    <source>
        <dbReference type="EMBL" id="WAQ98060.1"/>
    </source>
</evidence>
<dbReference type="PANTHER" id="PTHR37984">
    <property type="entry name" value="PROTEIN CBG26694"/>
    <property type="match status" value="1"/>
</dbReference>
<dbReference type="PANTHER" id="PTHR37984:SF5">
    <property type="entry name" value="PROTEIN NYNRIN-LIKE"/>
    <property type="match status" value="1"/>
</dbReference>
<evidence type="ECO:0000256" key="3">
    <source>
        <dbReference type="ARBA" id="ARBA00022722"/>
    </source>
</evidence>
<dbReference type="Gene3D" id="3.10.10.10">
    <property type="entry name" value="HIV Type 1 Reverse Transcriptase, subunit A, domain 1"/>
    <property type="match status" value="1"/>
</dbReference>
<dbReference type="Gene3D" id="4.10.60.10">
    <property type="entry name" value="Zinc finger, CCHC-type"/>
    <property type="match status" value="1"/>
</dbReference>
<feature type="compositionally biased region" description="Basic residues" evidence="5">
    <location>
        <begin position="771"/>
        <end position="782"/>
    </location>
</feature>
<evidence type="ECO:0000256" key="2">
    <source>
        <dbReference type="ARBA" id="ARBA00022695"/>
    </source>
</evidence>
<dbReference type="SUPFAM" id="SSF50630">
    <property type="entry name" value="Acid proteases"/>
    <property type="match status" value="1"/>
</dbReference>
<dbReference type="SUPFAM" id="SSF57756">
    <property type="entry name" value="Retrovirus zinc finger-like domains"/>
    <property type="match status" value="1"/>
</dbReference>
<dbReference type="InterPro" id="IPR036397">
    <property type="entry name" value="RNaseH_sf"/>
</dbReference>
<dbReference type="Gene3D" id="3.30.70.270">
    <property type="match status" value="1"/>
</dbReference>
<evidence type="ECO:0000259" key="6">
    <source>
        <dbReference type="PROSITE" id="PS50994"/>
    </source>
</evidence>
<dbReference type="Gene3D" id="3.30.420.10">
    <property type="entry name" value="Ribonuclease H-like superfamily/Ribonuclease H"/>
    <property type="match status" value="1"/>
</dbReference>
<accession>A0ABY7DSX5</accession>
<feature type="region of interest" description="Disordered" evidence="5">
    <location>
        <begin position="255"/>
        <end position="277"/>
    </location>
</feature>
<keyword evidence="3" id="KW-0540">Nuclease</keyword>
<evidence type="ECO:0000256" key="5">
    <source>
        <dbReference type="SAM" id="MobiDB-lite"/>
    </source>
</evidence>
<keyword evidence="2" id="KW-0548">Nucleotidyltransferase</keyword>
<keyword evidence="4" id="KW-0378">Hydrolase</keyword>
<feature type="compositionally biased region" description="Low complexity" evidence="5">
    <location>
        <begin position="795"/>
        <end position="810"/>
    </location>
</feature>
<feature type="region of interest" description="Disordered" evidence="5">
    <location>
        <begin position="841"/>
        <end position="875"/>
    </location>
</feature>
<protein>
    <submittedName>
        <fullName evidence="7">POL4-like protein</fullName>
    </submittedName>
</protein>
<reference evidence="7" key="1">
    <citation type="submission" date="2022-11" db="EMBL/GenBank/DDBJ databases">
        <title>Centuries of genome instability and evolution in soft-shell clam transmissible cancer (bioRxiv).</title>
        <authorList>
            <person name="Hart S.F.M."/>
            <person name="Yonemitsu M.A."/>
            <person name="Giersch R.M."/>
            <person name="Beal B.F."/>
            <person name="Arriagada G."/>
            <person name="Davis B.W."/>
            <person name="Ostrander E.A."/>
            <person name="Goff S.P."/>
            <person name="Metzger M.J."/>
        </authorList>
    </citation>
    <scope>NUCLEOTIDE SEQUENCE</scope>
    <source>
        <strain evidence="7">MELC-2E11</strain>
        <tissue evidence="7">Siphon/mantle</tissue>
    </source>
</reference>
<feature type="domain" description="Integrase catalytic" evidence="6">
    <location>
        <begin position="1065"/>
        <end position="1223"/>
    </location>
</feature>
<sequence>MVLLGNFSSQDKGYGVNFPRISQSDEFVSNLVEKENSEIQHNCRVVNNTFDKSVDLRIIIITYNRSQSLLRLMTSLNNVSYDGRSVLLELWVDRLREGSYSAETVARASQFQFRSGRCHIHVHRKHVGICGQWLENASINRNHTSGMPAFSSTEDTGIPQSYPMVNAAQDPRHRFQSSQQKSRSCYACQGNGHIKPKCNWTGVGSPQPQSACQLCYQNGHIAVNCKRLKPADTICHWTHRSRMCKAFKRAEPGTGAHLSGLNSTDTESGNSTSLENDSDFTGQSACSPKHQFMYLSLDVGSLNVTALLDTGSAINIMSKTLFDTLSPSCISQYQECSDPLVLANNQVINVCGTATVKLRMQHSHVSHVVQVYILADTSHPFILGIGYLATNGIVLDFGKGTCFSNVKHSTKIKCKSTITVLPNTECIVTGKLSKDLSLGMQGVTVSHAELLHKGLMVAKSVVTCNRDHLVSLRNLNPGNDTVYLHKGMILATFQLCDNSVDIISLSGLSCSHSLFDVNPDLSDNEKDRLYQCLYKHKDMFITPENPDLGHTHVVEHQIHLKPDATSKHQRPYRLPPDKKRVLRHQLDELLAQGIIAPVSEMDNVPITSPIVLVAKRNKPKSDPANITREQSLSSYRFCCDFRYLNSQTQDFRYTIPDLQDFTESFSEKTPNFITTLDLSSGFFQMSISEQSTKYTAFNTSFPRYDLPFRLAVDTSSHGIGYMLYQVHEDGMSKVTCPKVTNVQVLHQPTTDLVDIYDADTEDNMDFPSKSFQKKKQSRKRLPPIKEKRSNCLPVQPTDLSDQLTDLSDQPIDLPDRPTDILLDQPASLLEQSASLLGQSHSLHTHKSDGLSDQSMTSSQGVDSAGEDLASSQSDLSTELSNINNIQTDAVVDDGVSSAGDENITNSDTQQVIFPTLSLLDMTVDQMQNHQAEDAYLKPFIDFLTTGLLPESQKLARSVLLQQSDFVLVDGLLFHSRIARAKRSKLLPQHQLVVPSSFVQAVLTLFHDSSLAAHGGIQDTLDRMRDHFYFPSMATAVAEYVQSCPACQSRKVTKLHHNNAKVAYPTPSAPFSVWRIDLYGPVPVTSRAHTYIFTAVCMFSKFLFAIPLRNKDAVTVSEALFSMFTTYGVCDCLLSDRGSEFTAGVTAQLCKLLQIPQQFSPSFVHHCMGAVERSHATLAARLTPYMNADCNNWDLYLHTVVFAMNNSVHSGQGYSPFEIVYAQRPRFPLVVSTESTFQNPSKDVEQYLLSKVKLMEEIHSQVRDSVVKYQEKMTSEVNAKRQILQLQSGDYVYITDESSCTAKKLKNHYKGPFVVDTVVSPHMVLLSDPLSHKVIAQSVHIDRLKMAYVRQPKPYNYYQVISRVPDKVYVSVSTQTGESVPHPMQVLYPPPQVEDMESTCITPHTPSSISSRPKRAVQKPLRYRDSDHVDPFSLNLGADVSETTSSKIKRVSHSLYKQNEMVILGNFILQDKGYGGKSLRMGQSDEHVSNSIGMENSVKEHYCREVNQTFDQSVDLRIIIITHNRSQSLLRLMTSLNDVNYNGRSVLLEVWVDRSREGSHSAETVARASQFQFRSGRCHIHVHRKHVGIRGQWLEYKMYACNVIILKGSKIHADLYIYMGKL</sequence>
<dbReference type="Gene3D" id="2.40.70.10">
    <property type="entry name" value="Acid Proteases"/>
    <property type="match status" value="1"/>
</dbReference>
<dbReference type="InterPro" id="IPR050951">
    <property type="entry name" value="Retrovirus_Pol_polyprotein"/>
</dbReference>
<name>A0ABY7DSX5_MYAAR</name>
<feature type="compositionally biased region" description="Polar residues" evidence="5">
    <location>
        <begin position="260"/>
        <end position="277"/>
    </location>
</feature>
<dbReference type="InterPro" id="IPR021109">
    <property type="entry name" value="Peptidase_aspartic_dom_sf"/>
</dbReference>
<organism evidence="7 8">
    <name type="scientific">Mya arenaria</name>
    <name type="common">Soft-shell clam</name>
    <dbReference type="NCBI Taxonomy" id="6604"/>
    <lineage>
        <taxon>Eukaryota</taxon>
        <taxon>Metazoa</taxon>
        <taxon>Spiralia</taxon>
        <taxon>Lophotrochozoa</taxon>
        <taxon>Mollusca</taxon>
        <taxon>Bivalvia</taxon>
        <taxon>Autobranchia</taxon>
        <taxon>Heteroconchia</taxon>
        <taxon>Euheterodonta</taxon>
        <taxon>Imparidentia</taxon>
        <taxon>Neoheterodontei</taxon>
        <taxon>Myida</taxon>
        <taxon>Myoidea</taxon>
        <taxon>Myidae</taxon>
        <taxon>Mya</taxon>
    </lineage>
</organism>
<dbReference type="EMBL" id="CP111014">
    <property type="protein sequence ID" value="WAQ98060.1"/>
    <property type="molecule type" value="Genomic_DNA"/>
</dbReference>
<dbReference type="CDD" id="cd00303">
    <property type="entry name" value="retropepsin_like"/>
    <property type="match status" value="1"/>
</dbReference>
<proteinExistence type="predicted"/>
<dbReference type="Pfam" id="PF17921">
    <property type="entry name" value="Integrase_H2C2"/>
    <property type="match status" value="1"/>
</dbReference>
<dbReference type="Gene3D" id="1.10.340.70">
    <property type="match status" value="1"/>
</dbReference>
<dbReference type="InterPro" id="IPR012337">
    <property type="entry name" value="RNaseH-like_sf"/>
</dbReference>
<evidence type="ECO:0000313" key="8">
    <source>
        <dbReference type="Proteomes" id="UP001164746"/>
    </source>
</evidence>